<dbReference type="RefSeq" id="WP_264790298.1">
    <property type="nucleotide sequence ID" value="NZ_AP026867.1"/>
</dbReference>
<organism evidence="2 3">
    <name type="scientific">Aureispira anguillae</name>
    <dbReference type="NCBI Taxonomy" id="2864201"/>
    <lineage>
        <taxon>Bacteria</taxon>
        <taxon>Pseudomonadati</taxon>
        <taxon>Bacteroidota</taxon>
        <taxon>Saprospiria</taxon>
        <taxon>Saprospirales</taxon>
        <taxon>Saprospiraceae</taxon>
        <taxon>Aureispira</taxon>
    </lineage>
</organism>
<dbReference type="Proteomes" id="UP001060919">
    <property type="component" value="Chromosome"/>
</dbReference>
<evidence type="ECO:0000313" key="3">
    <source>
        <dbReference type="Proteomes" id="UP001060919"/>
    </source>
</evidence>
<dbReference type="AlphaFoldDB" id="A0A916DXI4"/>
<dbReference type="KEGG" id="aup:AsAng_0059000"/>
<sequence length="239" mass="27287">MMRNNLFLLIILSFLIACQNEVEQPVHTSKKMAADSLVNAPSHKAIDSMVQAINPTTASPSKTDSINLAYKPSRNSKQLKQLLANPIDLVEFKKHCGANSGGVKRIPSWFRPKKNGFYYRYFVFTDCGCRPHDLEIVVFKFGKDPGRYRDTNEALISVRGDCQAEQLKKLNLAKKKWATIQSIYGNNYLAERNYRIYADGGNILILKLYGKDKIQSFYYVKTNLKKIQSIQDIPKELLK</sequence>
<keyword evidence="1" id="KW-0732">Signal</keyword>
<feature type="signal peptide" evidence="1">
    <location>
        <begin position="1"/>
        <end position="19"/>
    </location>
</feature>
<gene>
    <name evidence="2" type="ORF">AsAng_0059000</name>
</gene>
<evidence type="ECO:0008006" key="4">
    <source>
        <dbReference type="Google" id="ProtNLM"/>
    </source>
</evidence>
<name>A0A916DXI4_9BACT</name>
<evidence type="ECO:0000256" key="1">
    <source>
        <dbReference type="SAM" id="SignalP"/>
    </source>
</evidence>
<dbReference type="PROSITE" id="PS51257">
    <property type="entry name" value="PROKAR_LIPOPROTEIN"/>
    <property type="match status" value="1"/>
</dbReference>
<evidence type="ECO:0000313" key="2">
    <source>
        <dbReference type="EMBL" id="BDS15116.1"/>
    </source>
</evidence>
<protein>
    <recommendedName>
        <fullName evidence="4">Lipoprotein</fullName>
    </recommendedName>
</protein>
<accession>A0A916DXI4</accession>
<proteinExistence type="predicted"/>
<feature type="chain" id="PRO_5037987883" description="Lipoprotein" evidence="1">
    <location>
        <begin position="20"/>
        <end position="239"/>
    </location>
</feature>
<reference evidence="2" key="1">
    <citation type="submission" date="2022-09" db="EMBL/GenBank/DDBJ databases">
        <title>Aureispira anguillicida sp. nov., isolated from Leptocephalus of Japanese eel Anguilla japonica.</title>
        <authorList>
            <person name="Yuasa K."/>
            <person name="Mekata T."/>
            <person name="Ikunari K."/>
        </authorList>
    </citation>
    <scope>NUCLEOTIDE SEQUENCE</scope>
    <source>
        <strain evidence="2">EL160426</strain>
    </source>
</reference>
<keyword evidence="3" id="KW-1185">Reference proteome</keyword>
<dbReference type="EMBL" id="AP026867">
    <property type="protein sequence ID" value="BDS15116.1"/>
    <property type="molecule type" value="Genomic_DNA"/>
</dbReference>